<accession>A0A9D2DWK0</accession>
<dbReference type="PANTHER" id="PTHR30586:SF0">
    <property type="entry name" value="ION-TRANSLOCATING OXIDOREDUCTASE COMPLEX SUBUNIT E"/>
    <property type="match status" value="1"/>
</dbReference>
<dbReference type="PANTHER" id="PTHR30586">
    <property type="entry name" value="ELECTRON TRANSPORT COMPLEX PROTEIN RNFE"/>
    <property type="match status" value="1"/>
</dbReference>
<proteinExistence type="inferred from homology"/>
<dbReference type="PIRSF" id="PIRSF006102">
    <property type="entry name" value="NQR_DE"/>
    <property type="match status" value="1"/>
</dbReference>
<evidence type="ECO:0000313" key="10">
    <source>
        <dbReference type="Proteomes" id="UP000824044"/>
    </source>
</evidence>
<evidence type="ECO:0000256" key="6">
    <source>
        <dbReference type="ARBA" id="ARBA00022989"/>
    </source>
</evidence>
<feature type="transmembrane region" description="Helical" evidence="8">
    <location>
        <begin position="129"/>
        <end position="149"/>
    </location>
</feature>
<reference evidence="9" key="2">
    <citation type="submission" date="2021-04" db="EMBL/GenBank/DDBJ databases">
        <authorList>
            <person name="Gilroy R."/>
        </authorList>
    </citation>
    <scope>NUCLEOTIDE SEQUENCE</scope>
    <source>
        <strain evidence="9">CHK33-5263</strain>
    </source>
</reference>
<dbReference type="Proteomes" id="UP000824044">
    <property type="component" value="Unassembled WGS sequence"/>
</dbReference>
<protein>
    <recommendedName>
        <fullName evidence="8">Ion-translocating oxidoreductase complex subunit E</fullName>
        <ecNumber evidence="8">7.-.-.-</ecNumber>
    </recommendedName>
    <alternativeName>
        <fullName evidence="8">Rnf electron transport complex subunit E</fullName>
    </alternativeName>
</protein>
<reference evidence="9" key="1">
    <citation type="journal article" date="2021" name="PeerJ">
        <title>Extensive microbial diversity within the chicken gut microbiome revealed by metagenomics and culture.</title>
        <authorList>
            <person name="Gilroy R."/>
            <person name="Ravi A."/>
            <person name="Getino M."/>
            <person name="Pursley I."/>
            <person name="Horton D.L."/>
            <person name="Alikhan N.F."/>
            <person name="Baker D."/>
            <person name="Gharbi K."/>
            <person name="Hall N."/>
            <person name="Watson M."/>
            <person name="Adriaenssens E.M."/>
            <person name="Foster-Nyarko E."/>
            <person name="Jarju S."/>
            <person name="Secka A."/>
            <person name="Antonio M."/>
            <person name="Oren A."/>
            <person name="Chaudhuri R.R."/>
            <person name="La Ragione R."/>
            <person name="Hildebrand F."/>
            <person name="Pallen M.J."/>
        </authorList>
    </citation>
    <scope>NUCLEOTIDE SEQUENCE</scope>
    <source>
        <strain evidence="9">CHK33-5263</strain>
    </source>
</reference>
<evidence type="ECO:0000256" key="2">
    <source>
        <dbReference type="ARBA" id="ARBA00022448"/>
    </source>
</evidence>
<sequence length="229" mass="24777">MNAKKYGKIAYDGLITNNATFKLVLGTCATLAMSTSAINSFGMGISVTVVLLLSNVLISLLRKVIPNTVRIPAFVVIIATMVTLLRMVLDKYIPDLYDSMGVFLPLIVVNCVILGRAEAFASKNPVLDSAIDGIATGLGLTFALTFIGIIREFLGSGSFFGIQVMDFKIGFFTNSAGAFFVYGICIALFVLVTNKMEQARRVRKMRTLRMPAGDEPLPPVSETTEKEGN</sequence>
<dbReference type="GO" id="GO:0005886">
    <property type="term" value="C:plasma membrane"/>
    <property type="evidence" value="ECO:0007669"/>
    <property type="project" value="UniProtKB-SubCell"/>
</dbReference>
<dbReference type="HAMAP" id="MF_00478">
    <property type="entry name" value="RsxE_RnfE"/>
    <property type="match status" value="1"/>
</dbReference>
<keyword evidence="2 8" id="KW-0813">Transport</keyword>
<feature type="transmembrane region" description="Helical" evidence="8">
    <location>
        <begin position="68"/>
        <end position="88"/>
    </location>
</feature>
<comment type="subcellular location">
    <subcellularLocation>
        <location evidence="8">Cell membrane</location>
        <topology evidence="8">Multi-pass membrane protein</topology>
    </subcellularLocation>
    <subcellularLocation>
        <location evidence="1">Endomembrane system</location>
        <topology evidence="1">Multi-pass membrane protein</topology>
    </subcellularLocation>
</comment>
<keyword evidence="8" id="KW-1003">Cell membrane</keyword>
<evidence type="ECO:0000256" key="4">
    <source>
        <dbReference type="ARBA" id="ARBA00022967"/>
    </source>
</evidence>
<feature type="transmembrane region" description="Helical" evidence="8">
    <location>
        <begin position="169"/>
        <end position="193"/>
    </location>
</feature>
<feature type="transmembrane region" description="Helical" evidence="8">
    <location>
        <begin position="100"/>
        <end position="117"/>
    </location>
</feature>
<keyword evidence="6 8" id="KW-1133">Transmembrane helix</keyword>
<evidence type="ECO:0000256" key="5">
    <source>
        <dbReference type="ARBA" id="ARBA00022982"/>
    </source>
</evidence>
<dbReference type="GO" id="GO:0012505">
    <property type="term" value="C:endomembrane system"/>
    <property type="evidence" value="ECO:0007669"/>
    <property type="project" value="UniProtKB-SubCell"/>
</dbReference>
<comment type="caution">
    <text evidence="9">The sequence shown here is derived from an EMBL/GenBank/DDBJ whole genome shotgun (WGS) entry which is preliminary data.</text>
</comment>
<keyword evidence="4 8" id="KW-1278">Translocase</keyword>
<evidence type="ECO:0000256" key="8">
    <source>
        <dbReference type="HAMAP-Rule" id="MF_00478"/>
    </source>
</evidence>
<dbReference type="NCBIfam" id="NF009070">
    <property type="entry name" value="PRK12405.1"/>
    <property type="match status" value="1"/>
</dbReference>
<comment type="similarity">
    <text evidence="8">Belongs to the NqrDE/RnfAE family.</text>
</comment>
<evidence type="ECO:0000256" key="7">
    <source>
        <dbReference type="ARBA" id="ARBA00023136"/>
    </source>
</evidence>
<keyword evidence="5 8" id="KW-0249">Electron transport</keyword>
<organism evidence="9 10">
    <name type="scientific">Candidatus Gallimonas intestinigallinarum</name>
    <dbReference type="NCBI Taxonomy" id="2838604"/>
    <lineage>
        <taxon>Bacteria</taxon>
        <taxon>Bacillati</taxon>
        <taxon>Bacillota</taxon>
        <taxon>Clostridia</taxon>
        <taxon>Candidatus Gallimonas</taxon>
    </lineage>
</organism>
<dbReference type="GO" id="GO:0022900">
    <property type="term" value="P:electron transport chain"/>
    <property type="evidence" value="ECO:0007669"/>
    <property type="project" value="UniProtKB-UniRule"/>
</dbReference>
<gene>
    <name evidence="8" type="primary">rnfE</name>
    <name evidence="9" type="ORF">H9812_02510</name>
</gene>
<keyword evidence="3 8" id="KW-0812">Transmembrane</keyword>
<keyword evidence="7 8" id="KW-0472">Membrane</keyword>
<dbReference type="InterPro" id="IPR010968">
    <property type="entry name" value="RnfE"/>
</dbReference>
<feature type="transmembrane region" description="Helical" evidence="8">
    <location>
        <begin position="41"/>
        <end position="61"/>
    </location>
</feature>
<name>A0A9D2DWK0_9FIRM</name>
<comment type="function">
    <text evidence="8">Part of a membrane-bound complex that couples electron transfer with translocation of ions across the membrane.</text>
</comment>
<dbReference type="Pfam" id="PF02508">
    <property type="entry name" value="Rnf-Nqr"/>
    <property type="match status" value="1"/>
</dbReference>
<dbReference type="AlphaFoldDB" id="A0A9D2DWK0"/>
<dbReference type="EC" id="7.-.-.-" evidence="8"/>
<comment type="subunit">
    <text evidence="8">The complex is composed of six subunits: RnfA, RnfB, RnfC, RnfD, RnfE and RnfG.</text>
</comment>
<dbReference type="EMBL" id="DXBS01000052">
    <property type="protein sequence ID" value="HIZ24333.1"/>
    <property type="molecule type" value="Genomic_DNA"/>
</dbReference>
<evidence type="ECO:0000313" key="9">
    <source>
        <dbReference type="EMBL" id="HIZ24333.1"/>
    </source>
</evidence>
<dbReference type="InterPro" id="IPR003667">
    <property type="entry name" value="NqrDE/RnfAE"/>
</dbReference>
<dbReference type="NCBIfam" id="TIGR01948">
    <property type="entry name" value="rnfE"/>
    <property type="match status" value="1"/>
</dbReference>
<evidence type="ECO:0000256" key="1">
    <source>
        <dbReference type="ARBA" id="ARBA00004127"/>
    </source>
</evidence>
<evidence type="ECO:0000256" key="3">
    <source>
        <dbReference type="ARBA" id="ARBA00022692"/>
    </source>
</evidence>